<protein>
    <submittedName>
        <fullName evidence="2">Phosphoglycerate mutase</fullName>
    </submittedName>
</protein>
<comment type="caution">
    <text evidence="2">The sequence shown here is derived from an EMBL/GenBank/DDBJ whole genome shotgun (WGS) entry which is preliminary data.</text>
</comment>
<proteinExistence type="predicted"/>
<keyword evidence="1" id="KW-0378">Hydrolase</keyword>
<dbReference type="InterPro" id="IPR051021">
    <property type="entry name" value="Mito_Ser/Thr_phosphatase"/>
</dbReference>
<dbReference type="Gene3D" id="3.40.50.1240">
    <property type="entry name" value="Phosphoglycerate mutase-like"/>
    <property type="match status" value="1"/>
</dbReference>
<dbReference type="RefSeq" id="WP_203807964.1">
    <property type="nucleotide sequence ID" value="NZ_BAAAQE010000074.1"/>
</dbReference>
<dbReference type="CDD" id="cd07067">
    <property type="entry name" value="HP_PGM_like"/>
    <property type="match status" value="1"/>
</dbReference>
<name>A0ABQ3XQC2_9ACTN</name>
<dbReference type="SUPFAM" id="SSF53254">
    <property type="entry name" value="Phosphoglycerate mutase-like"/>
    <property type="match status" value="1"/>
</dbReference>
<evidence type="ECO:0000313" key="3">
    <source>
        <dbReference type="Proteomes" id="UP000612282"/>
    </source>
</evidence>
<sequence>MSGVRHLWIARHAEALADQTGLSPAGERQAGLLGERLAGVPFAAVHHSPLVRAVRTAALVAAHLPGVPVQPADELDDRVPTEEPDASAGMIARFTGPADQERHELLITHAFQVAWFAREALETPAERWRDLIPANTGLTVIRYFPGGRTRVIVFNDLSHLPPELRFTGFPPELSLPF</sequence>
<gene>
    <name evidence="2" type="ORF">Aco03nite_091030</name>
</gene>
<dbReference type="Pfam" id="PF00300">
    <property type="entry name" value="His_Phos_1"/>
    <property type="match status" value="1"/>
</dbReference>
<organism evidence="2 3">
    <name type="scientific">Actinoplanes couchii</name>
    <dbReference type="NCBI Taxonomy" id="403638"/>
    <lineage>
        <taxon>Bacteria</taxon>
        <taxon>Bacillati</taxon>
        <taxon>Actinomycetota</taxon>
        <taxon>Actinomycetes</taxon>
        <taxon>Micromonosporales</taxon>
        <taxon>Micromonosporaceae</taxon>
        <taxon>Actinoplanes</taxon>
    </lineage>
</organism>
<dbReference type="EMBL" id="BOMG01000111">
    <property type="protein sequence ID" value="GID60699.1"/>
    <property type="molecule type" value="Genomic_DNA"/>
</dbReference>
<reference evidence="2 3" key="1">
    <citation type="submission" date="2021-01" db="EMBL/GenBank/DDBJ databases">
        <title>Whole genome shotgun sequence of Actinoplanes couchii NBRC 106145.</title>
        <authorList>
            <person name="Komaki H."/>
            <person name="Tamura T."/>
        </authorList>
    </citation>
    <scope>NUCLEOTIDE SEQUENCE [LARGE SCALE GENOMIC DNA]</scope>
    <source>
        <strain evidence="2 3">NBRC 106145</strain>
    </source>
</reference>
<dbReference type="PANTHER" id="PTHR20935">
    <property type="entry name" value="PHOSPHOGLYCERATE MUTASE-RELATED"/>
    <property type="match status" value="1"/>
</dbReference>
<accession>A0ABQ3XQC2</accession>
<keyword evidence="3" id="KW-1185">Reference proteome</keyword>
<evidence type="ECO:0000313" key="2">
    <source>
        <dbReference type="EMBL" id="GID60699.1"/>
    </source>
</evidence>
<dbReference type="PANTHER" id="PTHR20935:SF0">
    <property type="entry name" value="SERINE_THREONINE-PROTEIN PHOSPHATASE PGAM5, MITOCHONDRIAL"/>
    <property type="match status" value="1"/>
</dbReference>
<dbReference type="InterPro" id="IPR013078">
    <property type="entry name" value="His_Pase_superF_clade-1"/>
</dbReference>
<evidence type="ECO:0000256" key="1">
    <source>
        <dbReference type="ARBA" id="ARBA00022801"/>
    </source>
</evidence>
<dbReference type="InterPro" id="IPR029033">
    <property type="entry name" value="His_PPase_superfam"/>
</dbReference>
<dbReference type="Proteomes" id="UP000612282">
    <property type="component" value="Unassembled WGS sequence"/>
</dbReference>